<reference evidence="2 3" key="1">
    <citation type="journal article" date="2019" name="Genome Biol. Evol.">
        <title>Insights into the evolution of the New World diploid cottons (Gossypium, subgenus Houzingenia) based on genome sequencing.</title>
        <authorList>
            <person name="Grover C.E."/>
            <person name="Arick M.A. 2nd"/>
            <person name="Thrash A."/>
            <person name="Conover J.L."/>
            <person name="Sanders W.S."/>
            <person name="Peterson D.G."/>
            <person name="Frelichowski J.E."/>
            <person name="Scheffler J.A."/>
            <person name="Scheffler B.E."/>
            <person name="Wendel J.F."/>
        </authorList>
    </citation>
    <scope>NUCLEOTIDE SEQUENCE [LARGE SCALE GENOMIC DNA]</scope>
    <source>
        <strain evidence="2">8</strain>
        <tissue evidence="2">Leaf</tissue>
    </source>
</reference>
<dbReference type="Proteomes" id="UP000593578">
    <property type="component" value="Unassembled WGS sequence"/>
</dbReference>
<dbReference type="AlphaFoldDB" id="A0A7J8PP81"/>
<sequence length="64" mass="7436">MLQPIWMVWEHRYCYSPAKNCQSNCRSGLPPLIGEGATLWSTYHFYNPKQNGWDLRAVSADFSI</sequence>
<organism evidence="2 3">
    <name type="scientific">Gossypium raimondii</name>
    <name type="common">Peruvian cotton</name>
    <name type="synonym">Gossypium klotzschianum subsp. raimondii</name>
    <dbReference type="NCBI Taxonomy" id="29730"/>
    <lineage>
        <taxon>Eukaryota</taxon>
        <taxon>Viridiplantae</taxon>
        <taxon>Streptophyta</taxon>
        <taxon>Embryophyta</taxon>
        <taxon>Tracheophyta</taxon>
        <taxon>Spermatophyta</taxon>
        <taxon>Magnoliopsida</taxon>
        <taxon>eudicotyledons</taxon>
        <taxon>Gunneridae</taxon>
        <taxon>Pentapetalae</taxon>
        <taxon>rosids</taxon>
        <taxon>malvids</taxon>
        <taxon>Malvales</taxon>
        <taxon>Malvaceae</taxon>
        <taxon>Malvoideae</taxon>
        <taxon>Gossypium</taxon>
    </lineage>
</organism>
<comment type="caution">
    <text evidence="2">The sequence shown here is derived from an EMBL/GenBank/DDBJ whole genome shotgun (WGS) entry which is preliminary data.</text>
</comment>
<dbReference type="GO" id="GO:0050832">
    <property type="term" value="P:defense response to fungus"/>
    <property type="evidence" value="ECO:0007669"/>
    <property type="project" value="InterPro"/>
</dbReference>
<evidence type="ECO:0000313" key="3">
    <source>
        <dbReference type="Proteomes" id="UP000593578"/>
    </source>
</evidence>
<feature type="domain" description="Barwin" evidence="1">
    <location>
        <begin position="34"/>
        <end position="64"/>
    </location>
</feature>
<dbReference type="InterPro" id="IPR001153">
    <property type="entry name" value="Barwin_dom"/>
</dbReference>
<evidence type="ECO:0000313" key="2">
    <source>
        <dbReference type="EMBL" id="MBA0590998.1"/>
    </source>
</evidence>
<evidence type="ECO:0000259" key="1">
    <source>
        <dbReference type="PROSITE" id="PS51174"/>
    </source>
</evidence>
<dbReference type="EMBL" id="JABEZZ010000007">
    <property type="protein sequence ID" value="MBA0590998.1"/>
    <property type="molecule type" value="Genomic_DNA"/>
</dbReference>
<dbReference type="GO" id="GO:0042742">
    <property type="term" value="P:defense response to bacterium"/>
    <property type="evidence" value="ECO:0007669"/>
    <property type="project" value="InterPro"/>
</dbReference>
<proteinExistence type="predicted"/>
<name>A0A7J8PP81_GOSRA</name>
<gene>
    <name evidence="2" type="ORF">Gorai_019686</name>
</gene>
<accession>A0A7J8PP81</accession>
<protein>
    <recommendedName>
        <fullName evidence="1">Barwin domain-containing protein</fullName>
    </recommendedName>
</protein>
<dbReference type="PROSITE" id="PS51174">
    <property type="entry name" value="BARWIN_3"/>
    <property type="match status" value="1"/>
</dbReference>
<dbReference type="Pfam" id="PF00967">
    <property type="entry name" value="Barwin"/>
    <property type="match status" value="1"/>
</dbReference>